<keyword evidence="2" id="KW-0677">Repeat</keyword>
<protein>
    <recommendedName>
        <fullName evidence="1">Calmodulin</fullName>
    </recommendedName>
</protein>
<dbReference type="InterPro" id="IPR002048">
    <property type="entry name" value="EF_hand_dom"/>
</dbReference>
<dbReference type="InterPro" id="IPR050230">
    <property type="entry name" value="CALM/Myosin/TropC-like"/>
</dbReference>
<feature type="domain" description="EF-hand" evidence="4">
    <location>
        <begin position="81"/>
        <end position="116"/>
    </location>
</feature>
<accession>A0A6A6B2L7</accession>
<sequence>MSQDLAQRQIDDIRAAFAVFDKNGDGQISAQELGEVMRSLGQNPTESELQDMVNELDLDSTGTVDFEEFLKMMKTKSKQMDSDEELREAFAAFDKDGSGTINAEEVRHVMKGIGENLTDGEIDEIIKQADTNGDGLIDYNEFVKFTKQG</sequence>
<dbReference type="Proteomes" id="UP000799438">
    <property type="component" value="Unassembled WGS sequence"/>
</dbReference>
<dbReference type="OrthoDB" id="26525at2759"/>
<dbReference type="AlphaFoldDB" id="A0A6A6B2L7"/>
<dbReference type="FunFam" id="1.10.238.10:FF:000527">
    <property type="entry name" value="Calmodulin-3"/>
    <property type="match status" value="1"/>
</dbReference>
<dbReference type="Gene3D" id="1.10.238.10">
    <property type="entry name" value="EF-hand"/>
    <property type="match status" value="2"/>
</dbReference>
<feature type="domain" description="EF-hand" evidence="4">
    <location>
        <begin position="44"/>
        <end position="79"/>
    </location>
</feature>
<evidence type="ECO:0000313" key="6">
    <source>
        <dbReference type="Proteomes" id="UP000799438"/>
    </source>
</evidence>
<evidence type="ECO:0000256" key="3">
    <source>
        <dbReference type="ARBA" id="ARBA00022837"/>
    </source>
</evidence>
<dbReference type="PROSITE" id="PS50222">
    <property type="entry name" value="EF_HAND_2"/>
    <property type="match status" value="4"/>
</dbReference>
<keyword evidence="3" id="KW-0106">Calcium</keyword>
<dbReference type="SUPFAM" id="SSF47473">
    <property type="entry name" value="EF-hand"/>
    <property type="match status" value="1"/>
</dbReference>
<dbReference type="InterPro" id="IPR018247">
    <property type="entry name" value="EF_Hand_1_Ca_BS"/>
</dbReference>
<dbReference type="EMBL" id="ML995502">
    <property type="protein sequence ID" value="KAF2137464.1"/>
    <property type="molecule type" value="Genomic_DNA"/>
</dbReference>
<dbReference type="RefSeq" id="XP_033393179.1">
    <property type="nucleotide sequence ID" value="XM_033543546.1"/>
</dbReference>
<organism evidence="5 6">
    <name type="scientific">Aplosporella prunicola CBS 121167</name>
    <dbReference type="NCBI Taxonomy" id="1176127"/>
    <lineage>
        <taxon>Eukaryota</taxon>
        <taxon>Fungi</taxon>
        <taxon>Dikarya</taxon>
        <taxon>Ascomycota</taxon>
        <taxon>Pezizomycotina</taxon>
        <taxon>Dothideomycetes</taxon>
        <taxon>Dothideomycetes incertae sedis</taxon>
        <taxon>Botryosphaeriales</taxon>
        <taxon>Aplosporellaceae</taxon>
        <taxon>Aplosporella</taxon>
    </lineage>
</organism>
<feature type="domain" description="EF-hand" evidence="4">
    <location>
        <begin position="117"/>
        <end position="149"/>
    </location>
</feature>
<dbReference type="PANTHER" id="PTHR23048:SF0">
    <property type="entry name" value="CALMODULIN LIKE 3"/>
    <property type="match status" value="1"/>
</dbReference>
<dbReference type="InterPro" id="IPR011992">
    <property type="entry name" value="EF-hand-dom_pair"/>
</dbReference>
<dbReference type="GeneID" id="54301043"/>
<evidence type="ECO:0000256" key="1">
    <source>
        <dbReference type="ARBA" id="ARBA00020786"/>
    </source>
</evidence>
<feature type="domain" description="EF-hand" evidence="4">
    <location>
        <begin position="8"/>
        <end position="43"/>
    </location>
</feature>
<dbReference type="GO" id="GO:0005509">
    <property type="term" value="F:calcium ion binding"/>
    <property type="evidence" value="ECO:0007669"/>
    <property type="project" value="InterPro"/>
</dbReference>
<evidence type="ECO:0000313" key="5">
    <source>
        <dbReference type="EMBL" id="KAF2137464.1"/>
    </source>
</evidence>
<dbReference type="PROSITE" id="PS00018">
    <property type="entry name" value="EF_HAND_1"/>
    <property type="match status" value="4"/>
</dbReference>
<keyword evidence="6" id="KW-1185">Reference proteome</keyword>
<dbReference type="GO" id="GO:0016460">
    <property type="term" value="C:myosin II complex"/>
    <property type="evidence" value="ECO:0007669"/>
    <property type="project" value="TreeGrafter"/>
</dbReference>
<dbReference type="PANTHER" id="PTHR23048">
    <property type="entry name" value="MYOSIN LIGHT CHAIN 1, 3"/>
    <property type="match status" value="1"/>
</dbReference>
<evidence type="ECO:0000256" key="2">
    <source>
        <dbReference type="ARBA" id="ARBA00022737"/>
    </source>
</evidence>
<dbReference type="SMART" id="SM00054">
    <property type="entry name" value="EFh"/>
    <property type="match status" value="4"/>
</dbReference>
<evidence type="ECO:0000259" key="4">
    <source>
        <dbReference type="PROSITE" id="PS50222"/>
    </source>
</evidence>
<reference evidence="5" key="1">
    <citation type="journal article" date="2020" name="Stud. Mycol.">
        <title>101 Dothideomycetes genomes: a test case for predicting lifestyles and emergence of pathogens.</title>
        <authorList>
            <person name="Haridas S."/>
            <person name="Albert R."/>
            <person name="Binder M."/>
            <person name="Bloem J."/>
            <person name="Labutti K."/>
            <person name="Salamov A."/>
            <person name="Andreopoulos B."/>
            <person name="Baker S."/>
            <person name="Barry K."/>
            <person name="Bills G."/>
            <person name="Bluhm B."/>
            <person name="Cannon C."/>
            <person name="Castanera R."/>
            <person name="Culley D."/>
            <person name="Daum C."/>
            <person name="Ezra D."/>
            <person name="Gonzalez J."/>
            <person name="Henrissat B."/>
            <person name="Kuo A."/>
            <person name="Liang C."/>
            <person name="Lipzen A."/>
            <person name="Lutzoni F."/>
            <person name="Magnuson J."/>
            <person name="Mondo S."/>
            <person name="Nolan M."/>
            <person name="Ohm R."/>
            <person name="Pangilinan J."/>
            <person name="Park H.-J."/>
            <person name="Ramirez L."/>
            <person name="Alfaro M."/>
            <person name="Sun H."/>
            <person name="Tritt A."/>
            <person name="Yoshinaga Y."/>
            <person name="Zwiers L.-H."/>
            <person name="Turgeon B."/>
            <person name="Goodwin S."/>
            <person name="Spatafora J."/>
            <person name="Crous P."/>
            <person name="Grigoriev I."/>
        </authorList>
    </citation>
    <scope>NUCLEOTIDE SEQUENCE</scope>
    <source>
        <strain evidence="5">CBS 121167</strain>
    </source>
</reference>
<name>A0A6A6B2L7_9PEZI</name>
<proteinExistence type="predicted"/>
<dbReference type="Pfam" id="PF13499">
    <property type="entry name" value="EF-hand_7"/>
    <property type="match status" value="2"/>
</dbReference>
<gene>
    <name evidence="5" type="ORF">K452DRAFT_312287</name>
</gene>